<comment type="subcellular location">
    <subcellularLocation>
        <location evidence="1">Cell membrane</location>
        <topology evidence="1">Multi-pass membrane protein</topology>
    </subcellularLocation>
</comment>
<gene>
    <name evidence="8" type="ORF">FKG94_02475</name>
</gene>
<dbReference type="InterPro" id="IPR003856">
    <property type="entry name" value="LPS_length_determ_N"/>
</dbReference>
<feature type="transmembrane region" description="Helical" evidence="6">
    <location>
        <begin position="323"/>
        <end position="343"/>
    </location>
</feature>
<evidence type="ECO:0000256" key="2">
    <source>
        <dbReference type="ARBA" id="ARBA00022475"/>
    </source>
</evidence>
<accession>A0A545U8D9</accession>
<name>A0A545U8D9_9GAMM</name>
<keyword evidence="9" id="KW-1185">Reference proteome</keyword>
<keyword evidence="2" id="KW-1003">Cell membrane</keyword>
<organism evidence="8 9">
    <name type="scientific">Exilibacterium tricleocarpae</name>
    <dbReference type="NCBI Taxonomy" id="2591008"/>
    <lineage>
        <taxon>Bacteria</taxon>
        <taxon>Pseudomonadati</taxon>
        <taxon>Pseudomonadota</taxon>
        <taxon>Gammaproteobacteria</taxon>
        <taxon>Cellvibrionales</taxon>
        <taxon>Cellvibrionaceae</taxon>
        <taxon>Exilibacterium</taxon>
    </lineage>
</organism>
<feature type="transmembrane region" description="Helical" evidence="6">
    <location>
        <begin position="36"/>
        <end position="54"/>
    </location>
</feature>
<dbReference type="OrthoDB" id="9775724at2"/>
<keyword evidence="5 6" id="KW-0472">Membrane</keyword>
<evidence type="ECO:0000256" key="4">
    <source>
        <dbReference type="ARBA" id="ARBA00022989"/>
    </source>
</evidence>
<evidence type="ECO:0000256" key="3">
    <source>
        <dbReference type="ARBA" id="ARBA00022692"/>
    </source>
</evidence>
<keyword evidence="3 6" id="KW-0812">Transmembrane</keyword>
<dbReference type="EMBL" id="VHSG01000003">
    <property type="protein sequence ID" value="TQV85728.1"/>
    <property type="molecule type" value="Genomic_DNA"/>
</dbReference>
<dbReference type="GO" id="GO:0004713">
    <property type="term" value="F:protein tyrosine kinase activity"/>
    <property type="evidence" value="ECO:0007669"/>
    <property type="project" value="TreeGrafter"/>
</dbReference>
<proteinExistence type="predicted"/>
<reference evidence="8 9" key="1">
    <citation type="submission" date="2019-06" db="EMBL/GenBank/DDBJ databases">
        <title>Whole genome sequence for Cellvibrionaceae sp. R142.</title>
        <authorList>
            <person name="Wang G."/>
        </authorList>
    </citation>
    <scope>NUCLEOTIDE SEQUENCE [LARGE SCALE GENOMIC DNA]</scope>
    <source>
        <strain evidence="8 9">R142</strain>
    </source>
</reference>
<evidence type="ECO:0000256" key="6">
    <source>
        <dbReference type="SAM" id="Phobius"/>
    </source>
</evidence>
<comment type="caution">
    <text evidence="8">The sequence shown here is derived from an EMBL/GenBank/DDBJ whole genome shotgun (WGS) entry which is preliminary data.</text>
</comment>
<dbReference type="GO" id="GO:0005886">
    <property type="term" value="C:plasma membrane"/>
    <property type="evidence" value="ECO:0007669"/>
    <property type="project" value="UniProtKB-SubCell"/>
</dbReference>
<feature type="domain" description="Polysaccharide chain length determinant N-terminal" evidence="7">
    <location>
        <begin position="19"/>
        <end position="116"/>
    </location>
</feature>
<dbReference type="InterPro" id="IPR050445">
    <property type="entry name" value="Bact_polysacc_biosynth/exp"/>
</dbReference>
<keyword evidence="4 6" id="KW-1133">Transmembrane helix</keyword>
<dbReference type="PANTHER" id="PTHR32309:SF13">
    <property type="entry name" value="FERRIC ENTEROBACTIN TRANSPORT PROTEIN FEPE"/>
    <property type="match status" value="1"/>
</dbReference>
<sequence length="376" mass="40679">MNAPANQIPLQSATVGSDDEIDLFELIAVVWNGRRVLLGLMVTAVTLAAIYVGLTPKLYNASADIYPVNTIQLALISPGFSADAENRATGELSPELLFNTALMKLHSENMAEQFLSTTGAQVNPQGANPQTAKQFLDALSVSKEKSGTRAAINLHGTQPQETATQLKAYLNFVSQAVIVSVSRDLLAALDASIQYIDRSMEQARQQAENKRLDKAAVLAEAADIAAALSIQEPRIDHLAHTEVTPFNDKLYLLGTRALQAELAALQSRKQKDAFIPELRQLEAAKSALLMDAEKVRQHQTSIDAFTLPASILAPTQPAAPKTALILIAAVVIGLIAGLVTVFVRQGIRAYKIRTQSAYMAGYKKEILRREGHYAVL</sequence>
<dbReference type="PANTHER" id="PTHR32309">
    <property type="entry name" value="TYROSINE-PROTEIN KINASE"/>
    <property type="match status" value="1"/>
</dbReference>
<dbReference type="Gene3D" id="3.30.1890.10">
    <property type="entry name" value="FepE-like"/>
    <property type="match status" value="1"/>
</dbReference>
<evidence type="ECO:0000313" key="9">
    <source>
        <dbReference type="Proteomes" id="UP000319732"/>
    </source>
</evidence>
<dbReference type="AlphaFoldDB" id="A0A545U8D9"/>
<dbReference type="RefSeq" id="WP_142902579.1">
    <property type="nucleotide sequence ID" value="NZ_ML660087.1"/>
</dbReference>
<evidence type="ECO:0000313" key="8">
    <source>
        <dbReference type="EMBL" id="TQV85728.1"/>
    </source>
</evidence>
<protein>
    <recommendedName>
        <fullName evidence="7">Polysaccharide chain length determinant N-terminal domain-containing protein</fullName>
    </recommendedName>
</protein>
<evidence type="ECO:0000256" key="5">
    <source>
        <dbReference type="ARBA" id="ARBA00023136"/>
    </source>
</evidence>
<dbReference type="SUPFAM" id="SSF160355">
    <property type="entry name" value="Bacterial polysaccharide co-polymerase-like"/>
    <property type="match status" value="1"/>
</dbReference>
<dbReference type="Pfam" id="PF02706">
    <property type="entry name" value="Wzz"/>
    <property type="match status" value="1"/>
</dbReference>
<evidence type="ECO:0000259" key="7">
    <source>
        <dbReference type="Pfam" id="PF02706"/>
    </source>
</evidence>
<dbReference type="Proteomes" id="UP000319732">
    <property type="component" value="Unassembled WGS sequence"/>
</dbReference>
<evidence type="ECO:0000256" key="1">
    <source>
        <dbReference type="ARBA" id="ARBA00004651"/>
    </source>
</evidence>